<proteinExistence type="inferred from homology"/>
<dbReference type="Pfam" id="PF04073">
    <property type="entry name" value="tRNA_edit"/>
    <property type="match status" value="1"/>
</dbReference>
<evidence type="ECO:0000313" key="4">
    <source>
        <dbReference type="Proteomes" id="UP000184290"/>
    </source>
</evidence>
<gene>
    <name evidence="3" type="ORF">SAMN02745911_3278</name>
</gene>
<dbReference type="Proteomes" id="UP000184290">
    <property type="component" value="Unassembled WGS sequence"/>
</dbReference>
<evidence type="ECO:0000313" key="3">
    <source>
        <dbReference type="EMBL" id="SHJ77374.1"/>
    </source>
</evidence>
<protein>
    <submittedName>
        <fullName evidence="3">Ala-tRNA(Pro) hydrolase</fullName>
    </submittedName>
</protein>
<dbReference type="PANTHER" id="PTHR31423">
    <property type="entry name" value="YBAK DOMAIN-CONTAINING PROTEIN"/>
    <property type="match status" value="1"/>
</dbReference>
<dbReference type="InterPro" id="IPR040285">
    <property type="entry name" value="ProX/PRXD1"/>
</dbReference>
<dbReference type="Gene3D" id="3.90.960.10">
    <property type="entry name" value="YbaK/aminoacyl-tRNA synthetase-associated domain"/>
    <property type="match status" value="1"/>
</dbReference>
<dbReference type="EMBL" id="FQZC01000004">
    <property type="protein sequence ID" value="SHJ77374.1"/>
    <property type="molecule type" value="Genomic_DNA"/>
</dbReference>
<feature type="domain" description="YbaK/aminoacyl-tRNA synthetase-associated" evidence="2">
    <location>
        <begin position="38"/>
        <end position="164"/>
    </location>
</feature>
<reference evidence="3 4" key="1">
    <citation type="submission" date="2016-11" db="EMBL/GenBank/DDBJ databases">
        <authorList>
            <person name="Varghese N."/>
            <person name="Submissions S."/>
        </authorList>
    </citation>
    <scope>NUCLEOTIDE SEQUENCE [LARGE SCALE GENOMIC DNA]</scope>
    <source>
        <strain evidence="3 4">DSM 21988</strain>
    </source>
</reference>
<name>A0ABY1IPG4_9HYPH</name>
<comment type="caution">
    <text evidence="3">The sequence shown here is derived from an EMBL/GenBank/DDBJ whole genome shotgun (WGS) entry which is preliminary data.</text>
</comment>
<dbReference type="GO" id="GO:0016787">
    <property type="term" value="F:hydrolase activity"/>
    <property type="evidence" value="ECO:0007669"/>
    <property type="project" value="UniProtKB-KW"/>
</dbReference>
<organism evidence="3 4">
    <name type="scientific">Aureimonas altamirensis DSM 21988</name>
    <dbReference type="NCBI Taxonomy" id="1121026"/>
    <lineage>
        <taxon>Bacteria</taxon>
        <taxon>Pseudomonadati</taxon>
        <taxon>Pseudomonadota</taxon>
        <taxon>Alphaproteobacteria</taxon>
        <taxon>Hyphomicrobiales</taxon>
        <taxon>Aurantimonadaceae</taxon>
        <taxon>Aureimonas</taxon>
    </lineage>
</organism>
<dbReference type="CDD" id="cd04335">
    <property type="entry name" value="PrdX_deacylase"/>
    <property type="match status" value="1"/>
</dbReference>
<evidence type="ECO:0000256" key="1">
    <source>
        <dbReference type="ARBA" id="ARBA00010201"/>
    </source>
</evidence>
<dbReference type="RefSeq" id="WP_073469390.1">
    <property type="nucleotide sequence ID" value="NZ_FQZC01000004.1"/>
</dbReference>
<evidence type="ECO:0000259" key="2">
    <source>
        <dbReference type="Pfam" id="PF04073"/>
    </source>
</evidence>
<comment type="similarity">
    <text evidence="1">Belongs to the PRORSD1 family.</text>
</comment>
<keyword evidence="4" id="KW-1185">Reference proteome</keyword>
<dbReference type="InterPro" id="IPR036754">
    <property type="entry name" value="YbaK/aa-tRNA-synt-asso_dom_sf"/>
</dbReference>
<sequence>MDDAHTPNPSDEAAERNRAAALFSYLDSLGIQTRTTWHPAVFTVEASSGVTGSIPGAHTKNLFLKDKKGRIFLVVALQETEVALKSLHQRIGGQGRLSFADAARMERLLGVYPGAVTAFGVMNDTGGEVRLVVDAALQDHEIINAHPLTNTGTTSISRGDLMRFFAATGHDPLIVDLTADDTGDSEEGSNP</sequence>
<dbReference type="SUPFAM" id="SSF55826">
    <property type="entry name" value="YbaK/ProRS associated domain"/>
    <property type="match status" value="1"/>
</dbReference>
<dbReference type="PANTHER" id="PTHR31423:SF3">
    <property type="entry name" value="PROLYL-TRNA SYNTHETASE ASSOCIATED DOMAIN-CONTAINING PROTEIN 1-RELATED"/>
    <property type="match status" value="1"/>
</dbReference>
<keyword evidence="3" id="KW-0378">Hydrolase</keyword>
<accession>A0ABY1IPG4</accession>
<dbReference type="InterPro" id="IPR007214">
    <property type="entry name" value="YbaK/aa-tRNA-synth-assoc-dom"/>
</dbReference>